<accession>A0A386H4G0</accession>
<keyword evidence="5 7" id="KW-0560">Oxidoreductase</keyword>
<dbReference type="InterPro" id="IPR013708">
    <property type="entry name" value="Shikimate_DH-bd_N"/>
</dbReference>
<dbReference type="AlphaFoldDB" id="A0A386H4G0"/>
<feature type="binding site" evidence="7">
    <location>
        <position position="211"/>
    </location>
    <ligand>
        <name>NADP(+)</name>
        <dbReference type="ChEBI" id="CHEBI:58349"/>
    </ligand>
</feature>
<evidence type="ECO:0000256" key="4">
    <source>
        <dbReference type="ARBA" id="ARBA00022857"/>
    </source>
</evidence>
<dbReference type="GO" id="GO:0050661">
    <property type="term" value="F:NADP binding"/>
    <property type="evidence" value="ECO:0007669"/>
    <property type="project" value="InterPro"/>
</dbReference>
<sequence>MKSCFYGLVGEKLGHSFSPYIHSLILEKLNLNGNYNLFEIEKENLESAVIGLKFLGCRGANVTIPYKIDIIKYLDNISGEAKSIGAVNTIDFKDGKLTGYNTDYYGFGLMLKKNKVELYNKRAIVLGTGGVSKAVYHYFVDNGIADIVFVSRDLNNIKKDKDINIIEYKELRNINCADVIVNCTPCGMYPKIDESPVDKNIIARFGTAVDLIYNPIETRFLKCAGELGIKGINGLYMLVAQAVVSEEIWNDITIDAEVIDDIYEKFRISRGI</sequence>
<comment type="caution">
    <text evidence="7">Lacks conserved residue(s) required for the propagation of feature annotation.</text>
</comment>
<evidence type="ECO:0000256" key="1">
    <source>
        <dbReference type="ARBA" id="ARBA00004871"/>
    </source>
</evidence>
<evidence type="ECO:0000256" key="5">
    <source>
        <dbReference type="ARBA" id="ARBA00023002"/>
    </source>
</evidence>
<feature type="binding site" evidence="7">
    <location>
        <position position="88"/>
    </location>
    <ligand>
        <name>shikimate</name>
        <dbReference type="ChEBI" id="CHEBI:36208"/>
    </ligand>
</feature>
<dbReference type="Proteomes" id="UP000266301">
    <property type="component" value="Chromosome"/>
</dbReference>
<dbReference type="PANTHER" id="PTHR21089">
    <property type="entry name" value="SHIKIMATE DEHYDROGENASE"/>
    <property type="match status" value="1"/>
</dbReference>
<dbReference type="EC" id="1.1.1.25" evidence="2 7"/>
<comment type="catalytic activity">
    <reaction evidence="7">
        <text>shikimate + NADP(+) = 3-dehydroshikimate + NADPH + H(+)</text>
        <dbReference type="Rhea" id="RHEA:17737"/>
        <dbReference type="ChEBI" id="CHEBI:15378"/>
        <dbReference type="ChEBI" id="CHEBI:16630"/>
        <dbReference type="ChEBI" id="CHEBI:36208"/>
        <dbReference type="ChEBI" id="CHEBI:57783"/>
        <dbReference type="ChEBI" id="CHEBI:58349"/>
        <dbReference type="EC" id="1.1.1.25"/>
    </reaction>
</comment>
<evidence type="ECO:0000313" key="10">
    <source>
        <dbReference type="Proteomes" id="UP000266301"/>
    </source>
</evidence>
<feature type="binding site" evidence="7">
    <location>
        <position position="234"/>
    </location>
    <ligand>
        <name>NADP(+)</name>
        <dbReference type="ChEBI" id="CHEBI:58349"/>
    </ligand>
</feature>
<keyword evidence="10" id="KW-1185">Reference proteome</keyword>
<keyword evidence="6 7" id="KW-0057">Aromatic amino acid biosynthesis</keyword>
<dbReference type="GO" id="GO:0009423">
    <property type="term" value="P:chorismate biosynthetic process"/>
    <property type="evidence" value="ECO:0007669"/>
    <property type="project" value="UniProtKB-UniRule"/>
</dbReference>
<feature type="active site" description="Proton acceptor" evidence="7">
    <location>
        <position position="67"/>
    </location>
</feature>
<comment type="function">
    <text evidence="7">Involved in the biosynthesis of the chorismate, which leads to the biosynthesis of aromatic amino acids. Catalyzes the reversible NADPH linked reduction of 3-dehydroshikimate (DHSA) to yield shikimate (SA).</text>
</comment>
<dbReference type="UniPathway" id="UPA00053">
    <property type="reaction ID" value="UER00087"/>
</dbReference>
<dbReference type="RefSeq" id="WP_119972203.1">
    <property type="nucleotide sequence ID" value="NZ_CP032416.1"/>
</dbReference>
<dbReference type="HAMAP" id="MF_00222">
    <property type="entry name" value="Shikimate_DH_AroE"/>
    <property type="match status" value="1"/>
</dbReference>
<dbReference type="NCBIfam" id="TIGR00507">
    <property type="entry name" value="aroE"/>
    <property type="match status" value="1"/>
</dbReference>
<dbReference type="KEGG" id="cfer:D4Z93_07890"/>
<feature type="binding site" evidence="7">
    <location>
        <position position="241"/>
    </location>
    <ligand>
        <name>shikimate</name>
        <dbReference type="ChEBI" id="CHEBI:36208"/>
    </ligand>
</feature>
<feature type="binding site" evidence="7">
    <location>
        <position position="63"/>
    </location>
    <ligand>
        <name>shikimate</name>
        <dbReference type="ChEBI" id="CHEBI:36208"/>
    </ligand>
</feature>
<evidence type="ECO:0000256" key="7">
    <source>
        <dbReference type="HAMAP-Rule" id="MF_00222"/>
    </source>
</evidence>
<gene>
    <name evidence="7 9" type="primary">aroE</name>
    <name evidence="9" type="ORF">D4Z93_07890</name>
</gene>
<reference evidence="9 10" key="1">
    <citation type="journal article" date="2019" name="Int. J. Syst. Evol. Microbiol.">
        <title>Clostridium fermenticellae sp. nov., isolated from the mud in a fermentation cellar for the production of the Chinese liquor, baijiu.</title>
        <authorList>
            <person name="Xu P.X."/>
            <person name="Chai L.J."/>
            <person name="Qiu T."/>
            <person name="Zhang X.J."/>
            <person name="Lu Z.M."/>
            <person name="Xiao C."/>
            <person name="Wang S.T."/>
            <person name="Shen C.H."/>
            <person name="Shi J.S."/>
            <person name="Xu Z.H."/>
        </authorList>
    </citation>
    <scope>NUCLEOTIDE SEQUENCE [LARGE SCALE GENOMIC DNA]</scope>
    <source>
        <strain evidence="9 10">JN500901</strain>
    </source>
</reference>
<comment type="pathway">
    <text evidence="1 7">Metabolic intermediate biosynthesis; chorismate biosynthesis; chorismate from D-erythrose 4-phosphate and phosphoenolpyruvate: step 4/7.</text>
</comment>
<proteinExistence type="inferred from homology"/>
<dbReference type="InterPro" id="IPR046346">
    <property type="entry name" value="Aminoacid_DH-like_N_sf"/>
</dbReference>
<dbReference type="Gene3D" id="3.40.50.720">
    <property type="entry name" value="NAD(P)-binding Rossmann-like Domain"/>
    <property type="match status" value="1"/>
</dbReference>
<evidence type="ECO:0000256" key="3">
    <source>
        <dbReference type="ARBA" id="ARBA00022605"/>
    </source>
</evidence>
<keyword evidence="3 7" id="KW-0028">Amino-acid biosynthesis</keyword>
<dbReference type="Pfam" id="PF08501">
    <property type="entry name" value="Shikimate_dh_N"/>
    <property type="match status" value="1"/>
</dbReference>
<dbReference type="InterPro" id="IPR011342">
    <property type="entry name" value="Shikimate_DH"/>
</dbReference>
<evidence type="ECO:0000256" key="6">
    <source>
        <dbReference type="ARBA" id="ARBA00023141"/>
    </source>
</evidence>
<comment type="subunit">
    <text evidence="7">Homodimer.</text>
</comment>
<dbReference type="CDD" id="cd01065">
    <property type="entry name" value="NAD_bind_Shikimate_DH"/>
    <property type="match status" value="1"/>
</dbReference>
<dbReference type="Gene3D" id="3.40.50.10860">
    <property type="entry name" value="Leucine Dehydrogenase, chain A, domain 1"/>
    <property type="match status" value="1"/>
</dbReference>
<dbReference type="SUPFAM" id="SSF53223">
    <property type="entry name" value="Aminoacid dehydrogenase-like, N-terminal domain"/>
    <property type="match status" value="1"/>
</dbReference>
<feature type="domain" description="Shikimate dehydrogenase substrate binding N-terminal" evidence="8">
    <location>
        <begin position="8"/>
        <end position="90"/>
    </location>
</feature>
<dbReference type="GO" id="GO:0005829">
    <property type="term" value="C:cytosol"/>
    <property type="evidence" value="ECO:0007669"/>
    <property type="project" value="TreeGrafter"/>
</dbReference>
<dbReference type="GO" id="GO:0019632">
    <property type="term" value="P:shikimate metabolic process"/>
    <property type="evidence" value="ECO:0007669"/>
    <property type="project" value="InterPro"/>
</dbReference>
<dbReference type="GO" id="GO:0004764">
    <property type="term" value="F:shikimate 3-dehydrogenase (NADP+) activity"/>
    <property type="evidence" value="ECO:0007669"/>
    <property type="project" value="UniProtKB-UniRule"/>
</dbReference>
<name>A0A386H4G0_9CLOT</name>
<evidence type="ECO:0000313" key="9">
    <source>
        <dbReference type="EMBL" id="AYD40448.1"/>
    </source>
</evidence>
<dbReference type="SUPFAM" id="SSF51735">
    <property type="entry name" value="NAD(P)-binding Rossmann-fold domains"/>
    <property type="match status" value="1"/>
</dbReference>
<dbReference type="GO" id="GO:0009073">
    <property type="term" value="P:aromatic amino acid family biosynthetic process"/>
    <property type="evidence" value="ECO:0007669"/>
    <property type="project" value="UniProtKB-KW"/>
</dbReference>
<feature type="binding site" evidence="7">
    <location>
        <begin position="16"/>
        <end position="18"/>
    </location>
    <ligand>
        <name>shikimate</name>
        <dbReference type="ChEBI" id="CHEBI:36208"/>
    </ligand>
</feature>
<comment type="similarity">
    <text evidence="7">Belongs to the shikimate dehydrogenase family.</text>
</comment>
<evidence type="ECO:0000259" key="8">
    <source>
        <dbReference type="Pfam" id="PF08501"/>
    </source>
</evidence>
<dbReference type="InterPro" id="IPR036291">
    <property type="entry name" value="NAD(P)-bd_dom_sf"/>
</dbReference>
<dbReference type="PANTHER" id="PTHR21089:SF1">
    <property type="entry name" value="BIFUNCTIONAL 3-DEHYDROQUINATE DEHYDRATASE_SHIKIMATE DEHYDROGENASE, CHLOROPLASTIC"/>
    <property type="match status" value="1"/>
</dbReference>
<dbReference type="GO" id="GO:0008652">
    <property type="term" value="P:amino acid biosynthetic process"/>
    <property type="evidence" value="ECO:0007669"/>
    <property type="project" value="UniProtKB-KW"/>
</dbReference>
<keyword evidence="4 7" id="KW-0521">NADP</keyword>
<feature type="binding site" evidence="7">
    <location>
        <position position="213"/>
    </location>
    <ligand>
        <name>shikimate</name>
        <dbReference type="ChEBI" id="CHEBI:36208"/>
    </ligand>
</feature>
<dbReference type="EMBL" id="CP032416">
    <property type="protein sequence ID" value="AYD40448.1"/>
    <property type="molecule type" value="Genomic_DNA"/>
</dbReference>
<dbReference type="OrthoDB" id="9792692at2"/>
<organism evidence="9 10">
    <name type="scientific">Clostridium fermenticellae</name>
    <dbReference type="NCBI Taxonomy" id="2068654"/>
    <lineage>
        <taxon>Bacteria</taxon>
        <taxon>Bacillati</taxon>
        <taxon>Bacillota</taxon>
        <taxon>Clostridia</taxon>
        <taxon>Eubacteriales</taxon>
        <taxon>Clostridiaceae</taxon>
        <taxon>Clostridium</taxon>
    </lineage>
</organism>
<feature type="binding site" evidence="7">
    <location>
        <position position="103"/>
    </location>
    <ligand>
        <name>shikimate</name>
        <dbReference type="ChEBI" id="CHEBI:36208"/>
    </ligand>
</feature>
<dbReference type="InterPro" id="IPR022893">
    <property type="entry name" value="Shikimate_DH_fam"/>
</dbReference>
<protein>
    <recommendedName>
        <fullName evidence="2 7">Shikimate dehydrogenase (NADP(+))</fullName>
        <shortName evidence="7">SDH</shortName>
        <ecNumber evidence="2 7">1.1.1.25</ecNumber>
    </recommendedName>
</protein>
<evidence type="ECO:0000256" key="2">
    <source>
        <dbReference type="ARBA" id="ARBA00012962"/>
    </source>
</evidence>